<comment type="caution">
    <text evidence="3">The sequence shown here is derived from an EMBL/GenBank/DDBJ whole genome shotgun (WGS) entry which is preliminary data.</text>
</comment>
<keyword evidence="1" id="KW-0677">Repeat</keyword>
<keyword evidence="4" id="KW-1185">Reference proteome</keyword>
<dbReference type="OrthoDB" id="9813552at2"/>
<evidence type="ECO:0000313" key="4">
    <source>
        <dbReference type="Proteomes" id="UP000290567"/>
    </source>
</evidence>
<dbReference type="InterPro" id="IPR004341">
    <property type="entry name" value="CAT_RNA-bd_dom"/>
</dbReference>
<keyword evidence="3" id="KW-0813">Transport</keyword>
<dbReference type="GO" id="GO:0003723">
    <property type="term" value="F:RNA binding"/>
    <property type="evidence" value="ECO:0007669"/>
    <property type="project" value="InterPro"/>
</dbReference>
<dbReference type="Pfam" id="PF00874">
    <property type="entry name" value="PRD"/>
    <property type="match status" value="2"/>
</dbReference>
<dbReference type="Gene3D" id="2.30.24.10">
    <property type="entry name" value="CAT RNA-binding domain"/>
    <property type="match status" value="1"/>
</dbReference>
<protein>
    <submittedName>
        <fullName evidence="3">PTS sugar transporter</fullName>
    </submittedName>
</protein>
<accession>A0A4P5P9A4</accession>
<dbReference type="PANTHER" id="PTHR30185">
    <property type="entry name" value="CRYPTIC BETA-GLUCOSIDE BGL OPERON ANTITERMINATOR"/>
    <property type="match status" value="1"/>
</dbReference>
<name>A0A4P5P9A4_9ENTE</name>
<keyword evidence="3" id="KW-0762">Sugar transport</keyword>
<organism evidence="3 4">
    <name type="scientific">Enterococcus florum</name>
    <dbReference type="NCBI Taxonomy" id="2480627"/>
    <lineage>
        <taxon>Bacteria</taxon>
        <taxon>Bacillati</taxon>
        <taxon>Bacillota</taxon>
        <taxon>Bacilli</taxon>
        <taxon>Lactobacillales</taxon>
        <taxon>Enterococcaceae</taxon>
        <taxon>Enterococcus</taxon>
    </lineage>
</organism>
<evidence type="ECO:0000259" key="2">
    <source>
        <dbReference type="PROSITE" id="PS51372"/>
    </source>
</evidence>
<dbReference type="EMBL" id="BJCC01000022">
    <property type="protein sequence ID" value="GCF94655.1"/>
    <property type="molecule type" value="Genomic_DNA"/>
</dbReference>
<gene>
    <name evidence="3" type="primary">bglG_3</name>
    <name evidence="3" type="ORF">NRIC_25460</name>
</gene>
<sequence length="283" mass="33321">MIIRQILNNNIALVQRGELDVMVISRGVSFKKKVGDTLTLAEVEKVFVPDSHDVLENYSYLLSHADPLTLDATEQIVKYVEDLEQKKVNDYLYLTLLDHIDYALKRAEKSQFIISPLAWEVRKFYPEQYAMGKRALAIITETTGVEFPESEAISIALHFVNLSNPEIDIEETINAMEVMNNILRIIRVHFQLDFDEGSMNYNRLVTHLQYFIQRISAGEIYKSENEELNKQIRMMYPEAYLCVNKIRIYILDRYDREITQDEETYLMLHINRVTQREEREEQQ</sequence>
<dbReference type="InterPro" id="IPR011608">
    <property type="entry name" value="PRD"/>
</dbReference>
<dbReference type="GO" id="GO:0006355">
    <property type="term" value="P:regulation of DNA-templated transcription"/>
    <property type="evidence" value="ECO:0007669"/>
    <property type="project" value="InterPro"/>
</dbReference>
<proteinExistence type="predicted"/>
<dbReference type="SMART" id="SM01061">
    <property type="entry name" value="CAT_RBD"/>
    <property type="match status" value="1"/>
</dbReference>
<feature type="domain" description="PRD" evidence="2">
    <location>
        <begin position="64"/>
        <end position="169"/>
    </location>
</feature>
<dbReference type="InterPro" id="IPR050661">
    <property type="entry name" value="BglG_antiterminators"/>
</dbReference>
<dbReference type="PROSITE" id="PS51372">
    <property type="entry name" value="PRD_2"/>
    <property type="match status" value="2"/>
</dbReference>
<dbReference type="Pfam" id="PF03123">
    <property type="entry name" value="CAT_RBD"/>
    <property type="match status" value="1"/>
</dbReference>
<feature type="domain" description="PRD" evidence="2">
    <location>
        <begin position="170"/>
        <end position="280"/>
    </location>
</feature>
<dbReference type="AlphaFoldDB" id="A0A4P5P9A4"/>
<evidence type="ECO:0000256" key="1">
    <source>
        <dbReference type="ARBA" id="ARBA00022737"/>
    </source>
</evidence>
<evidence type="ECO:0000313" key="3">
    <source>
        <dbReference type="EMBL" id="GCF94655.1"/>
    </source>
</evidence>
<dbReference type="SUPFAM" id="SSF50151">
    <property type="entry name" value="SacY-like RNA-binding domain"/>
    <property type="match status" value="1"/>
</dbReference>
<dbReference type="SUPFAM" id="SSF63520">
    <property type="entry name" value="PTS-regulatory domain, PRD"/>
    <property type="match status" value="2"/>
</dbReference>
<dbReference type="RefSeq" id="WP_146623073.1">
    <property type="nucleotide sequence ID" value="NZ_BJCC01000022.1"/>
</dbReference>
<dbReference type="PANTHER" id="PTHR30185:SF15">
    <property type="entry name" value="CRYPTIC BETA-GLUCOSIDE BGL OPERON ANTITERMINATOR"/>
    <property type="match status" value="1"/>
</dbReference>
<dbReference type="Proteomes" id="UP000290567">
    <property type="component" value="Unassembled WGS sequence"/>
</dbReference>
<reference evidence="4" key="1">
    <citation type="submission" date="2019-02" db="EMBL/GenBank/DDBJ databases">
        <title>Draft genome sequence of Enterococcus sp. Gos25-1.</title>
        <authorList>
            <person name="Tanaka N."/>
            <person name="Shiwa Y."/>
            <person name="Fujita N."/>
        </authorList>
    </citation>
    <scope>NUCLEOTIDE SEQUENCE [LARGE SCALE GENOMIC DNA]</scope>
    <source>
        <strain evidence="4">Gos25-1</strain>
    </source>
</reference>
<dbReference type="InterPro" id="IPR036650">
    <property type="entry name" value="CAT_RNA-bd_dom_sf"/>
</dbReference>
<dbReference type="Gene3D" id="1.10.1790.10">
    <property type="entry name" value="PRD domain"/>
    <property type="match status" value="2"/>
</dbReference>
<dbReference type="InterPro" id="IPR036634">
    <property type="entry name" value="PRD_sf"/>
</dbReference>